<evidence type="ECO:0000313" key="8">
    <source>
        <dbReference type="Proteomes" id="UP000192223"/>
    </source>
</evidence>
<keyword evidence="5" id="KW-0479">Metal-binding</keyword>
<dbReference type="GO" id="GO:0000014">
    <property type="term" value="F:single-stranded DNA endodeoxyribonuclease activity"/>
    <property type="evidence" value="ECO:0007669"/>
    <property type="project" value="TreeGrafter"/>
</dbReference>
<evidence type="ECO:0000256" key="4">
    <source>
        <dbReference type="PIRSR" id="PIRSR640255-1"/>
    </source>
</evidence>
<keyword evidence="3" id="KW-0255">Endonuclease</keyword>
<keyword evidence="3" id="KW-0378">Hydrolase</keyword>
<dbReference type="AlphaFoldDB" id="A0A7F5R765"/>
<dbReference type="KEGG" id="apln:108741209"/>
<protein>
    <submittedName>
        <fullName evidence="9">Uncharacterized protein LOC108741209</fullName>
    </submittedName>
</protein>
<dbReference type="GeneID" id="108741209"/>
<dbReference type="FunCoup" id="A0A7F5R765">
    <property type="interactions" value="3"/>
</dbReference>
<evidence type="ECO:0000256" key="6">
    <source>
        <dbReference type="SAM" id="SignalP"/>
    </source>
</evidence>
<dbReference type="SMART" id="SM00892">
    <property type="entry name" value="Endonuclease_NS"/>
    <property type="match status" value="2"/>
</dbReference>
<dbReference type="InterPro" id="IPR001604">
    <property type="entry name" value="Endo_G_ENPP1-like_dom"/>
</dbReference>
<dbReference type="FunFam" id="3.40.570.10:FF:000007">
    <property type="entry name" value="Alkaline nuclease"/>
    <property type="match status" value="2"/>
</dbReference>
<dbReference type="GO" id="GO:0046872">
    <property type="term" value="F:metal ion binding"/>
    <property type="evidence" value="ECO:0007669"/>
    <property type="project" value="UniProtKB-KW"/>
</dbReference>
<dbReference type="InterPro" id="IPR044925">
    <property type="entry name" value="His-Me_finger_sf"/>
</dbReference>
<sequence>MFLGILFLGVNIVLARASTIRSGCAISINRDLSNPQPLVLRPEGGSSTNDAFYLPDDTAGTINFSVGQEITIACPSERVVVDGTDQGVETANITCVSAKSFQFGNRNVRFDTITCTNYSYHVAQYNGESCLNGRGREISIGFEVQSRWINQITSCFASSTQDVLYTVFNMTKTILGYQTGFPRPFWSDGGFYNTNPSVDSLYGRATQRSTINSILGLNSNDTRYIQPTNNFFLTRGHFAAKADFIFGAQHRLTFYFVNAAPQFQTFNGGNWNTLENNVRSFSANRQLDLVIYTGGHGVTSLPDVNGNQQDLYLYKDSNNNYAISVPRLYWKVLYEPENKTAIAFVGVNNPYQLIREKDILCTNICSQVNWLTWKANDNTLGYSYCCDVRELRGNVTNIPNFTVNGILLGREILIPFLTLDKLGLKVIEGSFPFSKEDDGGSPREDQRQDKGWLINLVSLVYAHQHMILSIFDKMLLGVFFLIGVNVILVRASTIRSGCAISINVDLSDPQPLLLKPKRGSTTNDAFYLPDDSSGTINFSVGQQITIACPRRRILVGGTDQGTDTANITCVSAKRFQFGNRNVRFDTITCTNYPFHVARTNGKTCLNGRGREISIGFEVQSRWINHITSCFASSSQDVLYTVFNMTKTILGYQTGFPRPSWMDGGFYNANQSVDSLYARATQRRTINSILGLSSGDTTYIHSTNNYFLARGHFAAKADFVFGAQHRLTFYYVNAAPQFQTFNGGNWNTLESNVRSFSANRQLDLVVYTGGHGVTSLPDVNGKQQDLYLYKDSNNNYAISVPRLYWKVLYDPKTKTAIAFVGVNNPYQLIRRKDVLCTDISSQVNWLTWKANDTTLGYSYSCDVRELRRNITNIPNFTVRGLLL</sequence>
<dbReference type="Pfam" id="PF01223">
    <property type="entry name" value="Endonuclease_NS"/>
    <property type="match status" value="2"/>
</dbReference>
<proteinExistence type="inferred from homology"/>
<accession>A0A7F5R765</accession>
<keyword evidence="2" id="KW-0540">Nuclease</keyword>
<dbReference type="GO" id="GO:0004521">
    <property type="term" value="F:RNA endonuclease activity"/>
    <property type="evidence" value="ECO:0007669"/>
    <property type="project" value="TreeGrafter"/>
</dbReference>
<dbReference type="GO" id="GO:0006309">
    <property type="term" value="P:apoptotic DNA fragmentation"/>
    <property type="evidence" value="ECO:0007669"/>
    <property type="project" value="TreeGrafter"/>
</dbReference>
<dbReference type="Gene3D" id="3.40.570.10">
    <property type="entry name" value="Extracellular Endonuclease, subunit A"/>
    <property type="match status" value="2"/>
</dbReference>
<dbReference type="GO" id="GO:0005743">
    <property type="term" value="C:mitochondrial inner membrane"/>
    <property type="evidence" value="ECO:0007669"/>
    <property type="project" value="TreeGrafter"/>
</dbReference>
<dbReference type="GO" id="GO:0003676">
    <property type="term" value="F:nucleic acid binding"/>
    <property type="evidence" value="ECO:0007669"/>
    <property type="project" value="InterPro"/>
</dbReference>
<feature type="domain" description="DNA/RNA non-specific endonuclease/pyrophosphatase/phosphodiesterase" evidence="7">
    <location>
        <begin position="148"/>
        <end position="391"/>
    </location>
</feature>
<feature type="binding site" evidence="5">
    <location>
        <position position="267"/>
    </location>
    <ligand>
        <name>Mg(2+)</name>
        <dbReference type="ChEBI" id="CHEBI:18420"/>
        <note>catalytic</note>
    </ligand>
</feature>
<reference evidence="9" key="1">
    <citation type="submission" date="2025-08" db="UniProtKB">
        <authorList>
            <consortium name="RefSeq"/>
        </authorList>
    </citation>
    <scope>IDENTIFICATION</scope>
    <source>
        <tissue evidence="9">Entire body</tissue>
    </source>
</reference>
<evidence type="ECO:0000256" key="1">
    <source>
        <dbReference type="ARBA" id="ARBA00010052"/>
    </source>
</evidence>
<feature type="active site" description="Proton acceptor" evidence="4">
    <location>
        <position position="237"/>
    </location>
</feature>
<keyword evidence="6" id="KW-0732">Signal</keyword>
<dbReference type="InterPro" id="IPR044929">
    <property type="entry name" value="DNA/RNA_non-sp_Endonuclease_sf"/>
</dbReference>
<comment type="similarity">
    <text evidence="1">Belongs to the DNA/RNA non-specific endonuclease family.</text>
</comment>
<dbReference type="SUPFAM" id="SSF54060">
    <property type="entry name" value="His-Me finger endonucleases"/>
    <property type="match status" value="2"/>
</dbReference>
<feature type="signal peptide" evidence="6">
    <location>
        <begin position="1"/>
        <end position="17"/>
    </location>
</feature>
<name>A0A7F5R765_AGRPL</name>
<keyword evidence="8" id="KW-1185">Reference proteome</keyword>
<organism evidence="8 9">
    <name type="scientific">Agrilus planipennis</name>
    <name type="common">Emerald ash borer</name>
    <name type="synonym">Agrilus marcopoli</name>
    <dbReference type="NCBI Taxonomy" id="224129"/>
    <lineage>
        <taxon>Eukaryota</taxon>
        <taxon>Metazoa</taxon>
        <taxon>Ecdysozoa</taxon>
        <taxon>Arthropoda</taxon>
        <taxon>Hexapoda</taxon>
        <taxon>Insecta</taxon>
        <taxon>Pterygota</taxon>
        <taxon>Neoptera</taxon>
        <taxon>Endopterygota</taxon>
        <taxon>Coleoptera</taxon>
        <taxon>Polyphaga</taxon>
        <taxon>Elateriformia</taxon>
        <taxon>Buprestoidea</taxon>
        <taxon>Buprestidae</taxon>
        <taxon>Agrilinae</taxon>
        <taxon>Agrilus</taxon>
    </lineage>
</organism>
<evidence type="ECO:0000256" key="5">
    <source>
        <dbReference type="PIRSR" id="PIRSR640255-2"/>
    </source>
</evidence>
<dbReference type="PANTHER" id="PTHR13966:SF19">
    <property type="entry name" value="NUCLEASE EXOG, MITOCHONDRIAL"/>
    <property type="match status" value="1"/>
</dbReference>
<feature type="domain" description="DNA/RNA non-specific endonuclease/pyrophosphatase/phosphodiesterase" evidence="7">
    <location>
        <begin position="622"/>
        <end position="865"/>
    </location>
</feature>
<dbReference type="GO" id="GO:0005634">
    <property type="term" value="C:nucleus"/>
    <property type="evidence" value="ECO:0007669"/>
    <property type="project" value="TreeGrafter"/>
</dbReference>
<dbReference type="RefSeq" id="XP_025831818.1">
    <property type="nucleotide sequence ID" value="XM_025976033.1"/>
</dbReference>
<dbReference type="InParanoid" id="A0A7F5R765"/>
<dbReference type="OrthoDB" id="5960141at2759"/>
<dbReference type="PANTHER" id="PTHR13966">
    <property type="entry name" value="ENDONUCLEASE RELATED"/>
    <property type="match status" value="1"/>
</dbReference>
<gene>
    <name evidence="9" type="primary">LOC108741209</name>
</gene>
<evidence type="ECO:0000259" key="7">
    <source>
        <dbReference type="SMART" id="SM00892"/>
    </source>
</evidence>
<feature type="chain" id="PRO_5028824170" evidence="6">
    <location>
        <begin position="18"/>
        <end position="882"/>
    </location>
</feature>
<evidence type="ECO:0000256" key="2">
    <source>
        <dbReference type="ARBA" id="ARBA00022722"/>
    </source>
</evidence>
<evidence type="ECO:0000313" key="9">
    <source>
        <dbReference type="RefSeq" id="XP_025831818.1"/>
    </source>
</evidence>
<dbReference type="Proteomes" id="UP000192223">
    <property type="component" value="Unplaced"/>
</dbReference>
<dbReference type="InterPro" id="IPR040255">
    <property type="entry name" value="Non-specific_endonuclease"/>
</dbReference>
<evidence type="ECO:0000256" key="3">
    <source>
        <dbReference type="ARBA" id="ARBA00022759"/>
    </source>
</evidence>